<feature type="region of interest" description="Disordered" evidence="1">
    <location>
        <begin position="374"/>
        <end position="458"/>
    </location>
</feature>
<accession>A0A3P7LFH1</accession>
<dbReference type="EMBL" id="UYRU01063131">
    <property type="protein sequence ID" value="VDN15635.1"/>
    <property type="molecule type" value="Genomic_DNA"/>
</dbReference>
<proteinExistence type="predicted"/>
<feature type="compositionally biased region" description="Polar residues" evidence="1">
    <location>
        <begin position="115"/>
        <end position="133"/>
    </location>
</feature>
<dbReference type="Proteomes" id="UP000281553">
    <property type="component" value="Unassembled WGS sequence"/>
</dbReference>
<gene>
    <name evidence="2" type="ORF">DILT_LOCUS11466</name>
</gene>
<evidence type="ECO:0000313" key="3">
    <source>
        <dbReference type="Proteomes" id="UP000281553"/>
    </source>
</evidence>
<feature type="compositionally biased region" description="Polar residues" evidence="1">
    <location>
        <begin position="401"/>
        <end position="429"/>
    </location>
</feature>
<evidence type="ECO:0000313" key="2">
    <source>
        <dbReference type="EMBL" id="VDN15635.1"/>
    </source>
</evidence>
<organism evidence="2 3">
    <name type="scientific">Dibothriocephalus latus</name>
    <name type="common">Fish tapeworm</name>
    <name type="synonym">Diphyllobothrium latum</name>
    <dbReference type="NCBI Taxonomy" id="60516"/>
    <lineage>
        <taxon>Eukaryota</taxon>
        <taxon>Metazoa</taxon>
        <taxon>Spiralia</taxon>
        <taxon>Lophotrochozoa</taxon>
        <taxon>Platyhelminthes</taxon>
        <taxon>Cestoda</taxon>
        <taxon>Eucestoda</taxon>
        <taxon>Diphyllobothriidea</taxon>
        <taxon>Diphyllobothriidae</taxon>
        <taxon>Dibothriocephalus</taxon>
    </lineage>
</organism>
<keyword evidence="3" id="KW-1185">Reference proteome</keyword>
<feature type="compositionally biased region" description="Low complexity" evidence="1">
    <location>
        <begin position="81"/>
        <end position="96"/>
    </location>
</feature>
<feature type="region of interest" description="Disordered" evidence="1">
    <location>
        <begin position="284"/>
        <end position="336"/>
    </location>
</feature>
<feature type="compositionally biased region" description="Polar residues" evidence="1">
    <location>
        <begin position="44"/>
        <end position="56"/>
    </location>
</feature>
<sequence>MNVALVGRGGPLDFKPALNTKDVGPSVAAGMTQQRPPSGEFSLSLAQSLNAKLTSRPSPPPDNVVFEESSTGVKRKRPSVRRSSSSQQQKSSTPPVGCLYATQDSGPGNMRTAAKSKQQQSLGGNSVYPSKPSMTPTADLYAFDAPGGSVVNTPRWQHSQPPSSVMSQRGTPASVASTLSSVAGVGMYCGKQQHKPVDVGGISMTPQKPLNQQQRPLHYYPVLVDEGPNFQQQQQQMMSQDPTGFVSNSQAIPSDYNSFPSVDTASAGQDQMSGYINVTVPSTVDDPSGAGGGLLDSMSQHQQPIRRGPFQQQPPNCPLMGMGQNSQHSVRYQQQQSDQVLYGINSQQVPDPPPYPSGGRLQEQRQTKICMGQNVPLQTPDGLPPPGIQQQQPHLMHPPNSGGSWNSGYGFQPQRQNMSGVAFSKQHQAQQSRTVSPQQPPPSSLAPHHAQDQIPPSACHPVQYLHYEGYR</sequence>
<name>A0A3P7LFH1_DIBLA</name>
<reference evidence="2 3" key="1">
    <citation type="submission" date="2018-11" db="EMBL/GenBank/DDBJ databases">
        <authorList>
            <consortium name="Pathogen Informatics"/>
        </authorList>
    </citation>
    <scope>NUCLEOTIDE SEQUENCE [LARGE SCALE GENOMIC DNA]</scope>
</reference>
<dbReference type="AlphaFoldDB" id="A0A3P7LFH1"/>
<evidence type="ECO:0000256" key="1">
    <source>
        <dbReference type="SAM" id="MobiDB-lite"/>
    </source>
</evidence>
<feature type="region of interest" description="Disordered" evidence="1">
    <location>
        <begin position="1"/>
        <end position="133"/>
    </location>
</feature>
<protein>
    <submittedName>
        <fullName evidence="2">Uncharacterized protein</fullName>
    </submittedName>
</protein>
<feature type="compositionally biased region" description="Polar residues" evidence="1">
    <location>
        <begin position="323"/>
        <end position="336"/>
    </location>
</feature>